<evidence type="ECO:0000256" key="6">
    <source>
        <dbReference type="ARBA" id="ARBA00022729"/>
    </source>
</evidence>
<dbReference type="GO" id="GO:0009279">
    <property type="term" value="C:cell outer membrane"/>
    <property type="evidence" value="ECO:0007669"/>
    <property type="project" value="UniProtKB-SubCell"/>
</dbReference>
<dbReference type="Gene3D" id="2.40.170.20">
    <property type="entry name" value="TonB-dependent receptor, beta-barrel domain"/>
    <property type="match status" value="1"/>
</dbReference>
<dbReference type="RefSeq" id="WP_015820860.1">
    <property type="nucleotide sequence ID" value="NC_012997.1"/>
</dbReference>
<comment type="similarity">
    <text evidence="2">Belongs to the TonB-dependent receptor family. Hemoglobin/haptoglobin binding protein subfamily.</text>
</comment>
<dbReference type="SUPFAM" id="SSF56935">
    <property type="entry name" value="Porins"/>
    <property type="match status" value="1"/>
</dbReference>
<evidence type="ECO:0000256" key="2">
    <source>
        <dbReference type="ARBA" id="ARBA00008143"/>
    </source>
</evidence>
<name>C5BRT5_TERTT</name>
<keyword evidence="10 11" id="KW-0998">Cell outer membrane</keyword>
<keyword evidence="16" id="KW-1185">Reference proteome</keyword>
<dbReference type="GO" id="GO:0015344">
    <property type="term" value="F:siderophore uptake transmembrane transporter activity"/>
    <property type="evidence" value="ECO:0007669"/>
    <property type="project" value="TreeGrafter"/>
</dbReference>
<dbReference type="Pfam" id="PF07715">
    <property type="entry name" value="Plug"/>
    <property type="match status" value="1"/>
</dbReference>
<evidence type="ECO:0000256" key="10">
    <source>
        <dbReference type="ARBA" id="ARBA00023237"/>
    </source>
</evidence>
<keyword evidence="3 11" id="KW-0813">Transport</keyword>
<keyword evidence="7 12" id="KW-0798">TonB box</keyword>
<protein>
    <submittedName>
        <fullName evidence="15">TonB-dependent receptor</fullName>
    </submittedName>
</protein>
<evidence type="ECO:0000256" key="1">
    <source>
        <dbReference type="ARBA" id="ARBA00004571"/>
    </source>
</evidence>
<keyword evidence="8 11" id="KW-0472">Membrane</keyword>
<dbReference type="PANTHER" id="PTHR30069:SF29">
    <property type="entry name" value="HEMOGLOBIN AND HEMOGLOBIN-HAPTOGLOBIN-BINDING PROTEIN 1-RELATED"/>
    <property type="match status" value="1"/>
</dbReference>
<dbReference type="OrthoDB" id="9764669at2"/>
<dbReference type="STRING" id="377629.TERTU_1243"/>
<dbReference type="Proteomes" id="UP000009080">
    <property type="component" value="Chromosome"/>
</dbReference>
<evidence type="ECO:0000256" key="3">
    <source>
        <dbReference type="ARBA" id="ARBA00022448"/>
    </source>
</evidence>
<evidence type="ECO:0000256" key="5">
    <source>
        <dbReference type="ARBA" id="ARBA00022692"/>
    </source>
</evidence>
<feature type="domain" description="TonB-dependent receptor plug" evidence="14">
    <location>
        <begin position="73"/>
        <end position="180"/>
    </location>
</feature>
<keyword evidence="4 11" id="KW-1134">Transmembrane beta strand</keyword>
<evidence type="ECO:0000256" key="7">
    <source>
        <dbReference type="ARBA" id="ARBA00023077"/>
    </source>
</evidence>
<dbReference type="InterPro" id="IPR039426">
    <property type="entry name" value="TonB-dep_rcpt-like"/>
</dbReference>
<dbReference type="InterPro" id="IPR036942">
    <property type="entry name" value="Beta-barrel_TonB_sf"/>
</dbReference>
<dbReference type="KEGG" id="ttu:TERTU_1243"/>
<comment type="subcellular location">
    <subcellularLocation>
        <location evidence="1 11">Cell outer membrane</location>
        <topology evidence="1 11">Multi-pass membrane protein</topology>
    </subcellularLocation>
</comment>
<evidence type="ECO:0000256" key="9">
    <source>
        <dbReference type="ARBA" id="ARBA00023170"/>
    </source>
</evidence>
<dbReference type="InterPro" id="IPR000531">
    <property type="entry name" value="Beta-barrel_TonB"/>
</dbReference>
<dbReference type="InterPro" id="IPR037066">
    <property type="entry name" value="Plug_dom_sf"/>
</dbReference>
<feature type="domain" description="TonB-dependent receptor-like beta-barrel" evidence="13">
    <location>
        <begin position="279"/>
        <end position="647"/>
    </location>
</feature>
<keyword evidence="6" id="KW-0732">Signal</keyword>
<gene>
    <name evidence="15" type="ordered locus">TERTU_1243</name>
</gene>
<dbReference type="PANTHER" id="PTHR30069">
    <property type="entry name" value="TONB-DEPENDENT OUTER MEMBRANE RECEPTOR"/>
    <property type="match status" value="1"/>
</dbReference>
<evidence type="ECO:0000256" key="12">
    <source>
        <dbReference type="RuleBase" id="RU003357"/>
    </source>
</evidence>
<evidence type="ECO:0000256" key="4">
    <source>
        <dbReference type="ARBA" id="ARBA00022452"/>
    </source>
</evidence>
<dbReference type="Gene3D" id="2.170.130.10">
    <property type="entry name" value="TonB-dependent receptor, plug domain"/>
    <property type="match status" value="1"/>
</dbReference>
<accession>C5BRT5</accession>
<dbReference type="PROSITE" id="PS52016">
    <property type="entry name" value="TONB_DEPENDENT_REC_3"/>
    <property type="match status" value="1"/>
</dbReference>
<dbReference type="InterPro" id="IPR012910">
    <property type="entry name" value="Plug_dom"/>
</dbReference>
<evidence type="ECO:0000313" key="15">
    <source>
        <dbReference type="EMBL" id="ACR14746.1"/>
    </source>
</evidence>
<reference evidence="15 16" key="1">
    <citation type="journal article" date="2009" name="PLoS ONE">
        <title>The complete genome of Teredinibacter turnerae T7901: an intracellular endosymbiont of marine wood-boring bivalves (shipworms).</title>
        <authorList>
            <person name="Yang J.C."/>
            <person name="Madupu R."/>
            <person name="Durkin A.S."/>
            <person name="Ekborg N.A."/>
            <person name="Pedamallu C.S."/>
            <person name="Hostetler J.B."/>
            <person name="Radune D."/>
            <person name="Toms B.S."/>
            <person name="Henrissat B."/>
            <person name="Coutinho P.M."/>
            <person name="Schwarz S."/>
            <person name="Field L."/>
            <person name="Trindade-Silva A.E."/>
            <person name="Soares C.A.G."/>
            <person name="Elshahawi S."/>
            <person name="Hanora A."/>
            <person name="Schmidt E.W."/>
            <person name="Haygood M.G."/>
            <person name="Posfai J."/>
            <person name="Benner J."/>
            <person name="Madinger C."/>
            <person name="Nove J."/>
            <person name="Anton B."/>
            <person name="Chaudhary K."/>
            <person name="Foster J."/>
            <person name="Holman A."/>
            <person name="Kumar S."/>
            <person name="Lessard P.A."/>
            <person name="Luyten Y.A."/>
            <person name="Slatko B."/>
            <person name="Wood N."/>
            <person name="Wu B."/>
            <person name="Teplitski M."/>
            <person name="Mougous J.D."/>
            <person name="Ward N."/>
            <person name="Eisen J.A."/>
            <person name="Badger J.H."/>
            <person name="Distel D.L."/>
        </authorList>
    </citation>
    <scope>NUCLEOTIDE SEQUENCE [LARGE SCALE GENOMIC DNA]</scope>
    <source>
        <strain evidence="16">ATCC 39867 / T7901</strain>
    </source>
</reference>
<dbReference type="AlphaFoldDB" id="C5BRT5"/>
<dbReference type="HOGENOM" id="CLU_008287_18_0_6"/>
<keyword evidence="5 11" id="KW-0812">Transmembrane</keyword>
<dbReference type="EMBL" id="CP001614">
    <property type="protein sequence ID" value="ACR14746.1"/>
    <property type="molecule type" value="Genomic_DNA"/>
</dbReference>
<dbReference type="eggNOG" id="COG4206">
    <property type="taxonomic scope" value="Bacteria"/>
</dbReference>
<evidence type="ECO:0000259" key="14">
    <source>
        <dbReference type="Pfam" id="PF07715"/>
    </source>
</evidence>
<sequence>MDRFWAVARRFFDCLCAFSWYIAIAAFTTSYCSAHPFSDANSDDLYAMTLAELIELKVVADIASFSRESELGVGSTVDIITRANFERRGAKTLQQAINAYPGLLESPSFFGNSALAIRGYTSAASDTGINMRLDGVPINSFTLGSRLFDVYALQLGTLDRIEMIRGPGSTLYGADAFHGVLSFRTFAATSDQLALESEISGSAYRQTGMRISRAVSDTWRLNASLAYSGQGDQNEKYFFTDGSGDTASSYRQNHYDGYMGVVRLQSQKDEQLSSEVALYYRGQDLNKFQGVGRLTGPVMFPDDTGEIDTQVGMLTAGFKLKLDNAMTIDIKNYVWRDNFERRSNSFIPDATLAELHGGSRIHLTSAQSADTTQWLVGYEFAYMKVLEARNGSTPEPVEDRLRRVNSAIFQAKTPLLQSRIQLLYGMRYDYYSDASAHFSPRTGVIFNPTKTSAIKLLYGNAFRPPTAAEMSGSSLAGPANGAAEKIDTYELVFMRHSRGYRANLVLFKSIWRDAILLVANTEPSPPLARSNSGENEATGIEVSLNYVGPALRFDAGGSYVRSRDVTDDQEYIAFPETILNIGVGVNLKSVRTRIYLHNRAHFNTYSGPVTVFVDSPERLDDYWRTDLTLTWYSTKQQHEIYLNFQNLLNQENYFPSAASAEGGIADTQFSASLGVRLKY</sequence>
<evidence type="ECO:0000256" key="11">
    <source>
        <dbReference type="PROSITE-ProRule" id="PRU01360"/>
    </source>
</evidence>
<evidence type="ECO:0000259" key="13">
    <source>
        <dbReference type="Pfam" id="PF00593"/>
    </source>
</evidence>
<keyword evidence="9 15" id="KW-0675">Receptor</keyword>
<proteinExistence type="inferred from homology"/>
<dbReference type="Pfam" id="PF00593">
    <property type="entry name" value="TonB_dep_Rec_b-barrel"/>
    <property type="match status" value="1"/>
</dbReference>
<dbReference type="GO" id="GO:0044718">
    <property type="term" value="P:siderophore transmembrane transport"/>
    <property type="evidence" value="ECO:0007669"/>
    <property type="project" value="TreeGrafter"/>
</dbReference>
<evidence type="ECO:0000256" key="8">
    <source>
        <dbReference type="ARBA" id="ARBA00023136"/>
    </source>
</evidence>
<organism evidence="15 16">
    <name type="scientific">Teredinibacter turnerae (strain ATCC 39867 / T7901)</name>
    <dbReference type="NCBI Taxonomy" id="377629"/>
    <lineage>
        <taxon>Bacteria</taxon>
        <taxon>Pseudomonadati</taxon>
        <taxon>Pseudomonadota</taxon>
        <taxon>Gammaproteobacteria</taxon>
        <taxon>Cellvibrionales</taxon>
        <taxon>Cellvibrionaceae</taxon>
        <taxon>Teredinibacter</taxon>
    </lineage>
</organism>
<evidence type="ECO:0000313" key="16">
    <source>
        <dbReference type="Proteomes" id="UP000009080"/>
    </source>
</evidence>